<comment type="subcellular location">
    <subcellularLocation>
        <location evidence="1">Mitochondrion</location>
    </subcellularLocation>
</comment>
<gene>
    <name evidence="8" type="ORF">DGYR_LOCUS10786</name>
</gene>
<dbReference type="GO" id="GO:0003735">
    <property type="term" value="F:structural constituent of ribosome"/>
    <property type="evidence" value="ECO:0007669"/>
    <property type="project" value="InterPro"/>
</dbReference>
<comment type="similarity">
    <text evidence="2">Belongs to the mitochondrion-specific ribosomal protein mL49 family.</text>
</comment>
<dbReference type="GO" id="GO:0005762">
    <property type="term" value="C:mitochondrial large ribosomal subunit"/>
    <property type="evidence" value="ECO:0007669"/>
    <property type="project" value="TreeGrafter"/>
</dbReference>
<dbReference type="Proteomes" id="UP000549394">
    <property type="component" value="Unassembled WGS sequence"/>
</dbReference>
<evidence type="ECO:0000256" key="2">
    <source>
        <dbReference type="ARBA" id="ARBA00005677"/>
    </source>
</evidence>
<dbReference type="PANTHER" id="PTHR13477:SF0">
    <property type="entry name" value="LARGE RIBOSOMAL SUBUNIT PROTEIN ML49"/>
    <property type="match status" value="1"/>
</dbReference>
<dbReference type="InterPro" id="IPR007740">
    <property type="entry name" value="Ribosomal_mL49"/>
</dbReference>
<reference evidence="8 9" key="1">
    <citation type="submission" date="2020-08" db="EMBL/GenBank/DDBJ databases">
        <authorList>
            <person name="Hejnol A."/>
        </authorList>
    </citation>
    <scope>NUCLEOTIDE SEQUENCE [LARGE SCALE GENOMIC DNA]</scope>
</reference>
<name>A0A7I8W3H9_9ANNE</name>
<evidence type="ECO:0000313" key="8">
    <source>
        <dbReference type="EMBL" id="CAD5123061.1"/>
    </source>
</evidence>
<keyword evidence="3" id="KW-0689">Ribosomal protein</keyword>
<dbReference type="FunFam" id="3.30.780.10:FF:000009">
    <property type="entry name" value="39S ribosomal protein L49, mitochondrial"/>
    <property type="match status" value="1"/>
</dbReference>
<keyword evidence="9" id="KW-1185">Reference proteome</keyword>
<comment type="caution">
    <text evidence="8">The sequence shown here is derived from an EMBL/GenBank/DDBJ whole genome shotgun (WGS) entry which is preliminary data.</text>
</comment>
<keyword evidence="5" id="KW-0687">Ribonucleoprotein</keyword>
<evidence type="ECO:0000313" key="9">
    <source>
        <dbReference type="Proteomes" id="UP000549394"/>
    </source>
</evidence>
<evidence type="ECO:0000256" key="1">
    <source>
        <dbReference type="ARBA" id="ARBA00004173"/>
    </source>
</evidence>
<dbReference type="OrthoDB" id="19439at2759"/>
<dbReference type="PANTHER" id="PTHR13477">
    <property type="entry name" value="MITOCHONDRIAL 39S RIBOSOMAL PROTEIN L49"/>
    <property type="match status" value="1"/>
</dbReference>
<evidence type="ECO:0000256" key="5">
    <source>
        <dbReference type="ARBA" id="ARBA00023274"/>
    </source>
</evidence>
<dbReference type="Pfam" id="PF05046">
    <property type="entry name" value="Img2"/>
    <property type="match status" value="1"/>
</dbReference>
<evidence type="ECO:0000256" key="7">
    <source>
        <dbReference type="ARBA" id="ARBA00035545"/>
    </source>
</evidence>
<protein>
    <recommendedName>
        <fullName evidence="6">Large ribosomal subunit protein mL49</fullName>
    </recommendedName>
    <alternativeName>
        <fullName evidence="7">39S ribosomal protein L49, mitochondrial</fullName>
    </alternativeName>
</protein>
<dbReference type="AlphaFoldDB" id="A0A7I8W3H9"/>
<sequence length="208" mass="24213">MIVRSCRLNLTGFKPVFRRFSSSFFPEEEKAGDGYIKYKEKSVSAPDRRWVVESDHWKEQTRKGFPLEKQETLHENFETSRNEAEWKAVQSLLPLKEIPLPPKHKSYPTPSGWVPPSSTLPDEKYHIRRTRFHQLPVYLESRLGGWHHLTVIRYCDGDLWALEADLRAEINKVKGEEPLTQVDEVCGKVRLKGAFLKEVSDFLISKGF</sequence>
<proteinExistence type="inferred from homology"/>
<accession>A0A7I8W3H9</accession>
<evidence type="ECO:0000256" key="3">
    <source>
        <dbReference type="ARBA" id="ARBA00022980"/>
    </source>
</evidence>
<organism evidence="8 9">
    <name type="scientific">Dimorphilus gyrociliatus</name>
    <dbReference type="NCBI Taxonomy" id="2664684"/>
    <lineage>
        <taxon>Eukaryota</taxon>
        <taxon>Metazoa</taxon>
        <taxon>Spiralia</taxon>
        <taxon>Lophotrochozoa</taxon>
        <taxon>Annelida</taxon>
        <taxon>Polychaeta</taxon>
        <taxon>Polychaeta incertae sedis</taxon>
        <taxon>Dinophilidae</taxon>
        <taxon>Dimorphilus</taxon>
    </lineage>
</organism>
<dbReference type="GO" id="GO:0006412">
    <property type="term" value="P:translation"/>
    <property type="evidence" value="ECO:0007669"/>
    <property type="project" value="InterPro"/>
</dbReference>
<keyword evidence="4" id="KW-0496">Mitochondrion</keyword>
<evidence type="ECO:0000256" key="4">
    <source>
        <dbReference type="ARBA" id="ARBA00023128"/>
    </source>
</evidence>
<dbReference type="Gene3D" id="3.30.780.10">
    <property type="entry name" value="SUI1-like domain"/>
    <property type="match status" value="1"/>
</dbReference>
<evidence type="ECO:0000256" key="6">
    <source>
        <dbReference type="ARBA" id="ARBA00035191"/>
    </source>
</evidence>
<dbReference type="EMBL" id="CAJFCJ010000019">
    <property type="protein sequence ID" value="CAD5123061.1"/>
    <property type="molecule type" value="Genomic_DNA"/>
</dbReference>